<dbReference type="OrthoDB" id="2193909at2759"/>
<comment type="caution">
    <text evidence="1">The sequence shown here is derived from an EMBL/GenBank/DDBJ whole genome shotgun (WGS) entry which is preliminary data.</text>
</comment>
<gene>
    <name evidence="1" type="ORF">M896_012470</name>
</gene>
<dbReference type="GeneID" id="26261090"/>
<keyword evidence="2" id="KW-1185">Reference proteome</keyword>
<sequence length="153" mass="17872">MERVFQRINELLKNPRLEDLTAAFEDDGYIRMNRVYISPFSIKQLLIKLVGMGLVSWQMNSNGLFFQFRTFRLKFHGSVNVVMRQRIFCIEIDFDPSIDGGAGIPVLKELESYLKGCDALFFMTYAIDIDKEILQNPLSESFDFLHRKSFVKK</sequence>
<dbReference type="RefSeq" id="XP_014564633.1">
    <property type="nucleotide sequence ID" value="XM_014709147.1"/>
</dbReference>
<dbReference type="Proteomes" id="UP000031056">
    <property type="component" value="Unassembled WGS sequence"/>
</dbReference>
<name>A0A0B2UHN1_9MICR</name>
<dbReference type="InterPro" id="IPR031527">
    <property type="entry name" value="DUF5091"/>
</dbReference>
<dbReference type="InParanoid" id="A0A0B2UHN1"/>
<evidence type="ECO:0000313" key="1">
    <source>
        <dbReference type="EMBL" id="KHN70591.1"/>
    </source>
</evidence>
<dbReference type="VEuPathDB" id="MicrosporidiaDB:M896_012470"/>
<organism evidence="1 2">
    <name type="scientific">Ordospora colligata OC4</name>
    <dbReference type="NCBI Taxonomy" id="1354746"/>
    <lineage>
        <taxon>Eukaryota</taxon>
        <taxon>Fungi</taxon>
        <taxon>Fungi incertae sedis</taxon>
        <taxon>Microsporidia</taxon>
        <taxon>Ordosporidae</taxon>
        <taxon>Ordospora</taxon>
    </lineage>
</organism>
<dbReference type="EMBL" id="JOKQ01000001">
    <property type="protein sequence ID" value="KHN70591.1"/>
    <property type="molecule type" value="Genomic_DNA"/>
</dbReference>
<evidence type="ECO:0000313" key="2">
    <source>
        <dbReference type="Proteomes" id="UP000031056"/>
    </source>
</evidence>
<dbReference type="Pfam" id="PF17012">
    <property type="entry name" value="DUF5091"/>
    <property type="match status" value="1"/>
</dbReference>
<proteinExistence type="predicted"/>
<accession>A0A0B2UHN1</accession>
<reference evidence="1 2" key="1">
    <citation type="journal article" date="2014" name="MBio">
        <title>The Ordospora colligata genome; evolution of extreme reduction in microsporidia and host-to-parasite horizontal gene transfer.</title>
        <authorList>
            <person name="Pombert J.-F."/>
            <person name="Haag K.L."/>
            <person name="Beidas S."/>
            <person name="Ebert D."/>
            <person name="Keeling P.J."/>
        </authorList>
    </citation>
    <scope>NUCLEOTIDE SEQUENCE [LARGE SCALE GENOMIC DNA]</scope>
    <source>
        <strain evidence="1 2">OC4</strain>
    </source>
</reference>
<protein>
    <submittedName>
        <fullName evidence="1">Uncharacterized protein</fullName>
    </submittedName>
</protein>
<dbReference type="AlphaFoldDB" id="A0A0B2UHN1"/>
<dbReference type="HOGENOM" id="CLU_1713232_0_0_1"/>